<evidence type="ECO:0000256" key="9">
    <source>
        <dbReference type="ARBA" id="ARBA00022840"/>
    </source>
</evidence>
<protein>
    <recommendedName>
        <fullName evidence="11">Ubiquitin-conjugating enzyme E2 Z</fullName>
        <ecNumber evidence="3">2.3.2.23</ecNumber>
    </recommendedName>
    <alternativeName>
        <fullName evidence="12">E2 ubiquitin-conjugating enzyme Z</fullName>
    </alternativeName>
    <alternativeName>
        <fullName evidence="14">Ubiquitin carrier protein Z</fullName>
    </alternativeName>
    <alternativeName>
        <fullName evidence="13">Ubiquitin-protein ligase Z</fullName>
    </alternativeName>
</protein>
<dbReference type="EMBL" id="CAJVNV010000077">
    <property type="protein sequence ID" value="CAG8023223.1"/>
    <property type="molecule type" value="Genomic_DNA"/>
</dbReference>
<dbReference type="PANTHER" id="PTHR46116">
    <property type="entry name" value="(E3-INDEPENDENT) E2 UBIQUITIN-CONJUGATING ENZYME"/>
    <property type="match status" value="1"/>
</dbReference>
<dbReference type="Gene3D" id="3.10.110.10">
    <property type="entry name" value="Ubiquitin Conjugating Enzyme"/>
    <property type="match status" value="2"/>
</dbReference>
<evidence type="ECO:0000256" key="14">
    <source>
        <dbReference type="ARBA" id="ARBA00042401"/>
    </source>
</evidence>
<dbReference type="Pfam" id="PF00179">
    <property type="entry name" value="UQ_con"/>
    <property type="match status" value="2"/>
</dbReference>
<gene>
    <name evidence="17" type="ORF">PNAL_LOCUS2509</name>
</gene>
<dbReference type="CDD" id="cd00195">
    <property type="entry name" value="UBCc_UEV"/>
    <property type="match status" value="1"/>
</dbReference>
<evidence type="ECO:0000256" key="12">
    <source>
        <dbReference type="ARBA" id="ARBA00041798"/>
    </source>
</evidence>
<evidence type="ECO:0000256" key="10">
    <source>
        <dbReference type="ARBA" id="ARBA00023242"/>
    </source>
</evidence>
<comment type="caution">
    <text evidence="17">The sequence shown here is derived from an EMBL/GenBank/DDBJ whole genome shotgun (WGS) entry which is preliminary data.</text>
</comment>
<dbReference type="GO" id="GO:0043066">
    <property type="term" value="P:negative regulation of apoptotic process"/>
    <property type="evidence" value="ECO:0007669"/>
    <property type="project" value="TreeGrafter"/>
</dbReference>
<dbReference type="OrthoDB" id="5407653at2759"/>
<dbReference type="PANTHER" id="PTHR46116:SF26">
    <property type="entry name" value="UBIQUITIN-CONJUGATING ENZYME E2 Z"/>
    <property type="match status" value="1"/>
</dbReference>
<feature type="domain" description="UBC core" evidence="16">
    <location>
        <begin position="26"/>
        <end position="207"/>
    </location>
</feature>
<keyword evidence="8" id="KW-0833">Ubl conjugation pathway</keyword>
<dbReference type="EC" id="2.3.2.23" evidence="3"/>
<feature type="region of interest" description="Disordered" evidence="15">
    <location>
        <begin position="214"/>
        <end position="243"/>
    </location>
</feature>
<organism evidence="17 18">
    <name type="scientific">Penicillium nalgiovense</name>
    <dbReference type="NCBI Taxonomy" id="60175"/>
    <lineage>
        <taxon>Eukaryota</taxon>
        <taxon>Fungi</taxon>
        <taxon>Dikarya</taxon>
        <taxon>Ascomycota</taxon>
        <taxon>Pezizomycotina</taxon>
        <taxon>Eurotiomycetes</taxon>
        <taxon>Eurotiomycetidae</taxon>
        <taxon>Eurotiales</taxon>
        <taxon>Aspergillaceae</taxon>
        <taxon>Penicillium</taxon>
    </lineage>
</organism>
<dbReference type="GO" id="GO:0006915">
    <property type="term" value="P:apoptotic process"/>
    <property type="evidence" value="ECO:0007669"/>
    <property type="project" value="UniProtKB-KW"/>
</dbReference>
<keyword evidence="10" id="KW-0539">Nucleus</keyword>
<evidence type="ECO:0000256" key="15">
    <source>
        <dbReference type="SAM" id="MobiDB-lite"/>
    </source>
</evidence>
<evidence type="ECO:0000256" key="5">
    <source>
        <dbReference type="ARBA" id="ARBA00022679"/>
    </source>
</evidence>
<name>A0A9W4MMC4_PENNA</name>
<evidence type="ECO:0000256" key="8">
    <source>
        <dbReference type="ARBA" id="ARBA00022786"/>
    </source>
</evidence>
<accession>A0A9W4MMC4</accession>
<evidence type="ECO:0000259" key="16">
    <source>
        <dbReference type="PROSITE" id="PS50127"/>
    </source>
</evidence>
<dbReference type="GO" id="GO:0004869">
    <property type="term" value="F:cysteine-type endopeptidase inhibitor activity"/>
    <property type="evidence" value="ECO:0007669"/>
    <property type="project" value="TreeGrafter"/>
</dbReference>
<evidence type="ECO:0000256" key="2">
    <source>
        <dbReference type="ARBA" id="ARBA00004496"/>
    </source>
</evidence>
<dbReference type="GO" id="GO:0005737">
    <property type="term" value="C:cytoplasm"/>
    <property type="evidence" value="ECO:0007669"/>
    <property type="project" value="UniProtKB-SubCell"/>
</dbReference>
<comment type="subcellular location">
    <subcellularLocation>
        <location evidence="2">Cytoplasm</location>
    </subcellularLocation>
    <subcellularLocation>
        <location evidence="1">Nucleus</location>
    </subcellularLocation>
</comment>
<evidence type="ECO:0000313" key="18">
    <source>
        <dbReference type="Proteomes" id="UP001153461"/>
    </source>
</evidence>
<evidence type="ECO:0000313" key="17">
    <source>
        <dbReference type="EMBL" id="CAG8023223.1"/>
    </source>
</evidence>
<keyword evidence="4" id="KW-0963">Cytoplasm</keyword>
<dbReference type="SMART" id="SM00212">
    <property type="entry name" value="UBCc"/>
    <property type="match status" value="1"/>
</dbReference>
<dbReference type="InterPro" id="IPR016135">
    <property type="entry name" value="UBQ-conjugating_enzyme/RWD"/>
</dbReference>
<dbReference type="InterPro" id="IPR000608">
    <property type="entry name" value="UBC"/>
</dbReference>
<dbReference type="GO" id="GO:0005524">
    <property type="term" value="F:ATP binding"/>
    <property type="evidence" value="ECO:0007669"/>
    <property type="project" value="UniProtKB-KW"/>
</dbReference>
<dbReference type="PROSITE" id="PS50127">
    <property type="entry name" value="UBC_2"/>
    <property type="match status" value="1"/>
</dbReference>
<feature type="compositionally biased region" description="Acidic residues" evidence="15">
    <location>
        <begin position="232"/>
        <end position="243"/>
    </location>
</feature>
<evidence type="ECO:0000256" key="7">
    <source>
        <dbReference type="ARBA" id="ARBA00022741"/>
    </source>
</evidence>
<proteinExistence type="predicted"/>
<dbReference type="GO" id="GO:0061631">
    <property type="term" value="F:ubiquitin conjugating enzyme activity"/>
    <property type="evidence" value="ECO:0007669"/>
    <property type="project" value="UniProtKB-EC"/>
</dbReference>
<evidence type="ECO:0000256" key="11">
    <source>
        <dbReference type="ARBA" id="ARBA00039894"/>
    </source>
</evidence>
<keyword evidence="9" id="KW-0067">ATP-binding</keyword>
<evidence type="ECO:0000256" key="4">
    <source>
        <dbReference type="ARBA" id="ARBA00022490"/>
    </source>
</evidence>
<dbReference type="SUPFAM" id="SSF54495">
    <property type="entry name" value="UBC-like"/>
    <property type="match status" value="2"/>
</dbReference>
<keyword evidence="7" id="KW-0547">Nucleotide-binding</keyword>
<evidence type="ECO:0000256" key="1">
    <source>
        <dbReference type="ARBA" id="ARBA00004123"/>
    </source>
</evidence>
<dbReference type="GO" id="GO:0005634">
    <property type="term" value="C:nucleus"/>
    <property type="evidence" value="ECO:0007669"/>
    <property type="project" value="UniProtKB-SubCell"/>
</dbReference>
<keyword evidence="5" id="KW-0808">Transferase</keyword>
<evidence type="ECO:0000256" key="13">
    <source>
        <dbReference type="ARBA" id="ARBA00042316"/>
    </source>
</evidence>
<keyword evidence="6" id="KW-0053">Apoptosis</keyword>
<sequence length="489" mass="55732">MGDQCTLRLVRVRAFNVSNDPFGQITRLISTLQELRQVERSEQLAFTVRYEESNIRDIQALIIGPPGTPYELGFYEVRSTYPRLGLSTLLEVWLIVIVSSPSKSHYPANPPVVKIRTTNKGRTRFGPNLYANGKVCLSILGTWHGSRGEQWSPAQGLESVMLSIQSLLSSNPYTLEPGFEDNERANDTENMEIYKSKIRHENLRLAVITPLEQAFQNSSPPRTAPRVGQESSTEEDSDVELEPEPELLLTQSKFHDFCKRRFLWYHEFYQNAVEKGNADESRRQGTPFIQMPFEGYGNAMDGEWNYIDLQARLLALRDRLMEETHSWPVEGLALVKADAGIAVKLRGQHEQIAAELKAYPQVIDLSLVDGNPFVWRLTYVGRNESKLEGGIIKIKIYISPRYPEEQPRVFVESPLYHIRVSKLGVLMYLPSHAEEIGQHIEGIISTLEDDNPPYNPLMTVNPEAAALCWGSELDRRLYRRKLRASLEES</sequence>
<evidence type="ECO:0000256" key="3">
    <source>
        <dbReference type="ARBA" id="ARBA00012486"/>
    </source>
</evidence>
<reference evidence="17" key="1">
    <citation type="submission" date="2021-07" db="EMBL/GenBank/DDBJ databases">
        <authorList>
            <person name="Branca A.L. A."/>
        </authorList>
    </citation>
    <scope>NUCLEOTIDE SEQUENCE</scope>
</reference>
<evidence type="ECO:0000256" key="6">
    <source>
        <dbReference type="ARBA" id="ARBA00022703"/>
    </source>
</evidence>
<dbReference type="Proteomes" id="UP001153461">
    <property type="component" value="Unassembled WGS sequence"/>
</dbReference>
<dbReference type="AlphaFoldDB" id="A0A9W4MMC4"/>